<evidence type="ECO:0000313" key="2">
    <source>
        <dbReference type="Proteomes" id="UP000310334"/>
    </source>
</evidence>
<proteinExistence type="predicted"/>
<dbReference type="AlphaFoldDB" id="A0A4S4BXX7"/>
<evidence type="ECO:0000313" key="1">
    <source>
        <dbReference type="EMBL" id="THF80066.1"/>
    </source>
</evidence>
<protein>
    <submittedName>
        <fullName evidence="1">Uncharacterized protein</fullName>
    </submittedName>
</protein>
<name>A0A4S4BXX7_9BACI</name>
<reference evidence="1 2" key="1">
    <citation type="submission" date="2019-04" db="EMBL/GenBank/DDBJ databases">
        <title>Bacillus sediminilitoris sp. nov., isolated from a tidal flat sediment on the East China Sea.</title>
        <authorList>
            <person name="Wei Y."/>
            <person name="Mao H."/>
            <person name="Fang J."/>
        </authorList>
    </citation>
    <scope>NUCLEOTIDE SEQUENCE [LARGE SCALE GENOMIC DNA]</scope>
    <source>
        <strain evidence="1 2">DSL-17</strain>
    </source>
</reference>
<gene>
    <name evidence="1" type="ORF">E6W99_10330</name>
</gene>
<comment type="caution">
    <text evidence="1">The sequence shown here is derived from an EMBL/GenBank/DDBJ whole genome shotgun (WGS) entry which is preliminary data.</text>
</comment>
<dbReference type="EMBL" id="SSNT01000007">
    <property type="protein sequence ID" value="THF80066.1"/>
    <property type="molecule type" value="Genomic_DNA"/>
</dbReference>
<dbReference type="RefSeq" id="WP_136353526.1">
    <property type="nucleotide sequence ID" value="NZ_CP046266.1"/>
</dbReference>
<keyword evidence="2" id="KW-1185">Reference proteome</keyword>
<dbReference type="OrthoDB" id="1903115at2"/>
<accession>A0A4S4BXX7</accession>
<organism evidence="1 2">
    <name type="scientific">Metabacillus sediminilitoris</name>
    <dbReference type="NCBI Taxonomy" id="2567941"/>
    <lineage>
        <taxon>Bacteria</taxon>
        <taxon>Bacillati</taxon>
        <taxon>Bacillota</taxon>
        <taxon>Bacilli</taxon>
        <taxon>Bacillales</taxon>
        <taxon>Bacillaceae</taxon>
        <taxon>Metabacillus</taxon>
    </lineage>
</organism>
<sequence length="168" mass="18957">MAIESYQFRSASYWLGFVFAGQAFTVSHRAIIPAHRTLYLQITTSNDRITHITNQNIISGREQLGIKMIKNPSFFPGRKRVQPVNLDDRSQIKADTSFLLGAKEVYGGKIMEETFIPMYGNGQVGAPVESALFERILHYSSNYLLAITNEGDYPTHVSVNLAFYESEN</sequence>
<dbReference type="Proteomes" id="UP000310334">
    <property type="component" value="Unassembled WGS sequence"/>
</dbReference>